<organism evidence="1 2">
    <name type="scientific">Photorhabdus temperata subsp. temperata Meg1</name>
    <dbReference type="NCBI Taxonomy" id="1393735"/>
    <lineage>
        <taxon>Bacteria</taxon>
        <taxon>Pseudomonadati</taxon>
        <taxon>Pseudomonadota</taxon>
        <taxon>Gammaproteobacteria</taxon>
        <taxon>Enterobacterales</taxon>
        <taxon>Morganellaceae</taxon>
        <taxon>Photorhabdus</taxon>
    </lineage>
</organism>
<accession>A0A081RW02</accession>
<dbReference type="EMBL" id="JGVH01000040">
    <property type="protein sequence ID" value="KER02855.1"/>
    <property type="molecule type" value="Genomic_DNA"/>
</dbReference>
<reference evidence="1 2" key="1">
    <citation type="submission" date="2014-03" db="EMBL/GenBank/DDBJ databases">
        <title>Draft Genome of Photorhabdus temperata Meg1.</title>
        <authorList>
            <person name="Hurst S.G.IV."/>
            <person name="Morris K."/>
            <person name="Thomas K."/>
            <person name="Tisa L.S."/>
        </authorList>
    </citation>
    <scope>NUCLEOTIDE SEQUENCE [LARGE SCALE GENOMIC DNA]</scope>
    <source>
        <strain evidence="1 2">Meg1</strain>
    </source>
</reference>
<dbReference type="Proteomes" id="UP000028002">
    <property type="component" value="Unassembled WGS sequence"/>
</dbReference>
<dbReference type="PATRIC" id="fig|1393735.3.peg.2638"/>
<evidence type="ECO:0000313" key="1">
    <source>
        <dbReference type="EMBL" id="KER02855.1"/>
    </source>
</evidence>
<protein>
    <submittedName>
        <fullName evidence="1">Uncharacterized protein</fullName>
    </submittedName>
</protein>
<dbReference type="RefSeq" id="WP_036839577.1">
    <property type="nucleotide sequence ID" value="NZ_CAWLUD010000040.1"/>
</dbReference>
<proteinExistence type="predicted"/>
<sequence>MSKPFTVDTLISRLQQLSKNGKGNYIVDIPDEYNGGWMEVKERNIVINDKHKTVFLDFSKDYPGEYGKSWWDK</sequence>
<name>A0A081RW02_PHOTE</name>
<gene>
    <name evidence="1" type="ORF">MEG1DRAFT_02584</name>
</gene>
<comment type="caution">
    <text evidence="1">The sequence shown here is derived from an EMBL/GenBank/DDBJ whole genome shotgun (WGS) entry which is preliminary data.</text>
</comment>
<dbReference type="AlphaFoldDB" id="A0A081RW02"/>
<evidence type="ECO:0000313" key="2">
    <source>
        <dbReference type="Proteomes" id="UP000028002"/>
    </source>
</evidence>